<reference evidence="3" key="1">
    <citation type="journal article" date="2013" name="Extremophiles">
        <title>Proteinivorax tanatarense gen. nov., sp. nov., an anaerobic, haloalkaliphilic, proteolytic bacterium isolated from a decaying algal bloom, and proposal of Proteinivoraceae fam. nov.</title>
        <authorList>
            <person name="Kevbrin V."/>
            <person name="Boltyanskaya Y."/>
            <person name="Zhilina T."/>
            <person name="Kolganova T."/>
            <person name="Lavrentjeva E."/>
            <person name="Kuznetsov B."/>
        </authorList>
    </citation>
    <scope>NUCLEOTIDE SEQUENCE</scope>
    <source>
        <strain evidence="3">Z-910T</strain>
    </source>
</reference>
<gene>
    <name evidence="3" type="ORF">PRVXT_001306</name>
</gene>
<dbReference type="AlphaFoldDB" id="A0AAU7VPQ6"/>
<feature type="domain" description="Nucleoside transporter/FeoB GTPase Gate" evidence="2">
    <location>
        <begin position="17"/>
        <end position="117"/>
    </location>
</feature>
<dbReference type="Pfam" id="PF07670">
    <property type="entry name" value="Gate"/>
    <property type="match status" value="1"/>
</dbReference>
<sequence>MAIFLLESLKAAILDIINLAVIIIPLLIFIEFLKEYRALEKIGNIFCPVTKVLGLPRQSAVPLSIGLFVGLTYGAGVIMTLAKEQNFSKKELTGLLIFVGICHAILEETIIFARIGASWHWILFFRILSAVLATLLYKKWAKEDVYEVSDSRRVSQ</sequence>
<name>A0AAU7VPQ6_9FIRM</name>
<keyword evidence="1" id="KW-0472">Membrane</keyword>
<organism evidence="3">
    <name type="scientific">Proteinivorax tanatarense</name>
    <dbReference type="NCBI Taxonomy" id="1260629"/>
    <lineage>
        <taxon>Bacteria</taxon>
        <taxon>Bacillati</taxon>
        <taxon>Bacillota</taxon>
        <taxon>Clostridia</taxon>
        <taxon>Eubacteriales</taxon>
        <taxon>Proteinivoracaceae</taxon>
        <taxon>Proteinivorax</taxon>
    </lineage>
</organism>
<proteinExistence type="predicted"/>
<evidence type="ECO:0000259" key="2">
    <source>
        <dbReference type="Pfam" id="PF07670"/>
    </source>
</evidence>
<dbReference type="InterPro" id="IPR011642">
    <property type="entry name" value="Gate_dom"/>
</dbReference>
<reference evidence="3" key="2">
    <citation type="submission" date="2024-06" db="EMBL/GenBank/DDBJ databases">
        <authorList>
            <person name="Petrova K.O."/>
            <person name="Toshchakov S.V."/>
            <person name="Boltjanskaja Y.V."/>
            <person name="Kevbrin V."/>
        </authorList>
    </citation>
    <scope>NUCLEOTIDE SEQUENCE</scope>
    <source>
        <strain evidence="3">Z-910T</strain>
    </source>
</reference>
<protein>
    <submittedName>
        <fullName evidence="3">Nucleoside recognition domain-containing protein</fullName>
    </submittedName>
</protein>
<evidence type="ECO:0000256" key="1">
    <source>
        <dbReference type="SAM" id="Phobius"/>
    </source>
</evidence>
<feature type="transmembrane region" description="Helical" evidence="1">
    <location>
        <begin position="119"/>
        <end position="137"/>
    </location>
</feature>
<keyword evidence="1" id="KW-0812">Transmembrane</keyword>
<dbReference type="RefSeq" id="WP_350344864.1">
    <property type="nucleotide sequence ID" value="NZ_CP158367.1"/>
</dbReference>
<feature type="transmembrane region" description="Helical" evidence="1">
    <location>
        <begin position="94"/>
        <end position="113"/>
    </location>
</feature>
<evidence type="ECO:0000313" key="3">
    <source>
        <dbReference type="EMBL" id="XBX76130.1"/>
    </source>
</evidence>
<feature type="transmembrane region" description="Helical" evidence="1">
    <location>
        <begin position="12"/>
        <end position="30"/>
    </location>
</feature>
<dbReference type="EMBL" id="CP158367">
    <property type="protein sequence ID" value="XBX76130.1"/>
    <property type="molecule type" value="Genomic_DNA"/>
</dbReference>
<accession>A0AAU7VPQ6</accession>
<feature type="transmembrane region" description="Helical" evidence="1">
    <location>
        <begin position="60"/>
        <end position="82"/>
    </location>
</feature>
<keyword evidence="1" id="KW-1133">Transmembrane helix</keyword>